<dbReference type="Proteomes" id="UP000320762">
    <property type="component" value="Unassembled WGS sequence"/>
</dbReference>
<dbReference type="EMBL" id="VDMD01000002">
    <property type="protein sequence ID" value="TRM67959.1"/>
    <property type="molecule type" value="Genomic_DNA"/>
</dbReference>
<name>A0A550CT45_9AGAR</name>
<protein>
    <submittedName>
        <fullName evidence="1">Uncharacterized protein</fullName>
    </submittedName>
</protein>
<reference evidence="1 2" key="1">
    <citation type="journal article" date="2019" name="New Phytol.">
        <title>Comparative genomics reveals unique wood-decay strategies and fruiting body development in the Schizophyllaceae.</title>
        <authorList>
            <person name="Almasi E."/>
            <person name="Sahu N."/>
            <person name="Krizsan K."/>
            <person name="Balint B."/>
            <person name="Kovacs G.M."/>
            <person name="Kiss B."/>
            <person name="Cseklye J."/>
            <person name="Drula E."/>
            <person name="Henrissat B."/>
            <person name="Nagy I."/>
            <person name="Chovatia M."/>
            <person name="Adam C."/>
            <person name="LaButti K."/>
            <person name="Lipzen A."/>
            <person name="Riley R."/>
            <person name="Grigoriev I.V."/>
            <person name="Nagy L.G."/>
        </authorList>
    </citation>
    <scope>NUCLEOTIDE SEQUENCE [LARGE SCALE GENOMIC DNA]</scope>
    <source>
        <strain evidence="1 2">NL-1724</strain>
    </source>
</reference>
<keyword evidence="2" id="KW-1185">Reference proteome</keyword>
<dbReference type="AlphaFoldDB" id="A0A550CT45"/>
<evidence type="ECO:0000313" key="2">
    <source>
        <dbReference type="Proteomes" id="UP000320762"/>
    </source>
</evidence>
<comment type="caution">
    <text evidence="1">The sequence shown here is derived from an EMBL/GenBank/DDBJ whole genome shotgun (WGS) entry which is preliminary data.</text>
</comment>
<gene>
    <name evidence="1" type="ORF">BD626DRAFT_108602</name>
</gene>
<sequence>MRLSRSACRLMARTIADVGLAKASVHDSDTADMQRPGCETRRDDGKWLGSYRGRSNRKIFRSVSGDFGQMGRGHLRDREGCRARCLRDGSMRHHWREPSRARVRPQCTLVACVPERAERQRGDAPQALPYAGLGVVAYAVVIDEGLAKGDLRAICRGLP</sequence>
<proteinExistence type="predicted"/>
<evidence type="ECO:0000313" key="1">
    <source>
        <dbReference type="EMBL" id="TRM67959.1"/>
    </source>
</evidence>
<accession>A0A550CT45</accession>
<organism evidence="1 2">
    <name type="scientific">Schizophyllum amplum</name>
    <dbReference type="NCBI Taxonomy" id="97359"/>
    <lineage>
        <taxon>Eukaryota</taxon>
        <taxon>Fungi</taxon>
        <taxon>Dikarya</taxon>
        <taxon>Basidiomycota</taxon>
        <taxon>Agaricomycotina</taxon>
        <taxon>Agaricomycetes</taxon>
        <taxon>Agaricomycetidae</taxon>
        <taxon>Agaricales</taxon>
        <taxon>Schizophyllaceae</taxon>
        <taxon>Schizophyllum</taxon>
    </lineage>
</organism>